<dbReference type="EnsemblPlants" id="AET1Gv20300300.2">
    <property type="protein sequence ID" value="AET1Gv20300300.2"/>
    <property type="gene ID" value="AET1Gv20300300"/>
</dbReference>
<evidence type="ECO:0000313" key="3">
    <source>
        <dbReference type="Proteomes" id="UP000015105"/>
    </source>
</evidence>
<dbReference type="Gramene" id="AET1Gv20300300.1">
    <property type="protein sequence ID" value="AET1Gv20300300.1"/>
    <property type="gene ID" value="AET1Gv20300300"/>
</dbReference>
<name>A0A452Y5H2_AEGTS</name>
<feature type="region of interest" description="Disordered" evidence="1">
    <location>
        <begin position="116"/>
        <end position="173"/>
    </location>
</feature>
<feature type="region of interest" description="Disordered" evidence="1">
    <location>
        <begin position="1"/>
        <end position="27"/>
    </location>
</feature>
<dbReference type="Gramene" id="AET1Gv20300300.4">
    <property type="protein sequence ID" value="AET1Gv20300300.4"/>
    <property type="gene ID" value="AET1Gv20300300"/>
</dbReference>
<dbReference type="Gramene" id="AET1Gv20300300.2">
    <property type="protein sequence ID" value="AET1Gv20300300.2"/>
    <property type="gene ID" value="AET1Gv20300300"/>
</dbReference>
<reference evidence="3" key="1">
    <citation type="journal article" date="2014" name="Science">
        <title>Ancient hybridizations among the ancestral genomes of bread wheat.</title>
        <authorList>
            <consortium name="International Wheat Genome Sequencing Consortium,"/>
            <person name="Marcussen T."/>
            <person name="Sandve S.R."/>
            <person name="Heier L."/>
            <person name="Spannagl M."/>
            <person name="Pfeifer M."/>
            <person name="Jakobsen K.S."/>
            <person name="Wulff B.B."/>
            <person name="Steuernagel B."/>
            <person name="Mayer K.F."/>
            <person name="Olsen O.A."/>
        </authorList>
    </citation>
    <scope>NUCLEOTIDE SEQUENCE [LARGE SCALE GENOMIC DNA]</scope>
    <source>
        <strain evidence="3">cv. AL8/78</strain>
    </source>
</reference>
<dbReference type="EnsemblPlants" id="AET1Gv20300300.3">
    <property type="protein sequence ID" value="AET1Gv20300300.3"/>
    <property type="gene ID" value="AET1Gv20300300"/>
</dbReference>
<dbReference type="EnsemblPlants" id="AET1Gv20300300.1">
    <property type="protein sequence ID" value="AET1Gv20300300.1"/>
    <property type="gene ID" value="AET1Gv20300300"/>
</dbReference>
<keyword evidence="3" id="KW-1185">Reference proteome</keyword>
<dbReference type="EnsemblPlants" id="AET1Gv20300300.4">
    <property type="protein sequence ID" value="AET1Gv20300300.4"/>
    <property type="gene ID" value="AET1Gv20300300"/>
</dbReference>
<dbReference type="Gramene" id="AET1Gv20300300.3">
    <property type="protein sequence ID" value="AET1Gv20300300.3"/>
    <property type="gene ID" value="AET1Gv20300300"/>
</dbReference>
<reference evidence="2" key="5">
    <citation type="journal article" date="2021" name="G3 (Bethesda)">
        <title>Aegilops tauschii genome assembly Aet v5.0 features greater sequence contiguity and improved annotation.</title>
        <authorList>
            <person name="Wang L."/>
            <person name="Zhu T."/>
            <person name="Rodriguez J.C."/>
            <person name="Deal K.R."/>
            <person name="Dubcovsky J."/>
            <person name="McGuire P.E."/>
            <person name="Lux T."/>
            <person name="Spannagl M."/>
            <person name="Mayer K.F.X."/>
            <person name="Baldrich P."/>
            <person name="Meyers B.C."/>
            <person name="Huo N."/>
            <person name="Gu Y.Q."/>
            <person name="Zhou H."/>
            <person name="Devos K.M."/>
            <person name="Bennetzen J.L."/>
            <person name="Unver T."/>
            <person name="Budak H."/>
            <person name="Gulick P.J."/>
            <person name="Galiba G."/>
            <person name="Kalapos B."/>
            <person name="Nelson D.R."/>
            <person name="Li P."/>
            <person name="You F.M."/>
            <person name="Luo M.C."/>
            <person name="Dvorak J."/>
        </authorList>
    </citation>
    <scope>NUCLEOTIDE SEQUENCE [LARGE SCALE GENOMIC DNA]</scope>
    <source>
        <strain evidence="2">cv. AL8/78</strain>
    </source>
</reference>
<reference evidence="3" key="2">
    <citation type="journal article" date="2017" name="Nat. Plants">
        <title>The Aegilops tauschii genome reveals multiple impacts of transposons.</title>
        <authorList>
            <person name="Zhao G."/>
            <person name="Zou C."/>
            <person name="Li K."/>
            <person name="Wang K."/>
            <person name="Li T."/>
            <person name="Gao L."/>
            <person name="Zhang X."/>
            <person name="Wang H."/>
            <person name="Yang Z."/>
            <person name="Liu X."/>
            <person name="Jiang W."/>
            <person name="Mao L."/>
            <person name="Kong X."/>
            <person name="Jiao Y."/>
            <person name="Jia J."/>
        </authorList>
    </citation>
    <scope>NUCLEOTIDE SEQUENCE [LARGE SCALE GENOMIC DNA]</scope>
    <source>
        <strain evidence="3">cv. AL8/78</strain>
    </source>
</reference>
<accession>A0A452Y5H2</accession>
<sequence length="173" mass="18753">MVPGAEGHGVLSPNKEKHHGITLQGLRSNSNLNLMKTTNKSYSTVGDATSDQDNAFMKGNDVKDAVVGRSKSSGLGFTMMLEQGQRCGPWQRLQKGNGTHGCRRCQYRQAEQGFRLGHNLSNPMPLGRLRGGGSRDTGRGRQSQGGEQRPPRKPTPDVTRRASHRSGSRGSEA</sequence>
<organism evidence="2 3">
    <name type="scientific">Aegilops tauschii subsp. strangulata</name>
    <name type="common">Goatgrass</name>
    <dbReference type="NCBI Taxonomy" id="200361"/>
    <lineage>
        <taxon>Eukaryota</taxon>
        <taxon>Viridiplantae</taxon>
        <taxon>Streptophyta</taxon>
        <taxon>Embryophyta</taxon>
        <taxon>Tracheophyta</taxon>
        <taxon>Spermatophyta</taxon>
        <taxon>Magnoliopsida</taxon>
        <taxon>Liliopsida</taxon>
        <taxon>Poales</taxon>
        <taxon>Poaceae</taxon>
        <taxon>BOP clade</taxon>
        <taxon>Pooideae</taxon>
        <taxon>Triticodae</taxon>
        <taxon>Triticeae</taxon>
        <taxon>Triticinae</taxon>
        <taxon>Aegilops</taxon>
    </lineage>
</organism>
<proteinExistence type="predicted"/>
<dbReference type="Proteomes" id="UP000015105">
    <property type="component" value="Chromosome 1D"/>
</dbReference>
<protein>
    <submittedName>
        <fullName evidence="2">Uncharacterized protein</fullName>
    </submittedName>
</protein>
<evidence type="ECO:0000256" key="1">
    <source>
        <dbReference type="SAM" id="MobiDB-lite"/>
    </source>
</evidence>
<reference evidence="2" key="3">
    <citation type="journal article" date="2017" name="Nature">
        <title>Genome sequence of the progenitor of the wheat D genome Aegilops tauschii.</title>
        <authorList>
            <person name="Luo M.C."/>
            <person name="Gu Y.Q."/>
            <person name="Puiu D."/>
            <person name="Wang H."/>
            <person name="Twardziok S.O."/>
            <person name="Deal K.R."/>
            <person name="Huo N."/>
            <person name="Zhu T."/>
            <person name="Wang L."/>
            <person name="Wang Y."/>
            <person name="McGuire P.E."/>
            <person name="Liu S."/>
            <person name="Long H."/>
            <person name="Ramasamy R.K."/>
            <person name="Rodriguez J.C."/>
            <person name="Van S.L."/>
            <person name="Yuan L."/>
            <person name="Wang Z."/>
            <person name="Xia Z."/>
            <person name="Xiao L."/>
            <person name="Anderson O.D."/>
            <person name="Ouyang S."/>
            <person name="Liang Y."/>
            <person name="Zimin A.V."/>
            <person name="Pertea G."/>
            <person name="Qi P."/>
            <person name="Bennetzen J.L."/>
            <person name="Dai X."/>
            <person name="Dawson M.W."/>
            <person name="Muller H.G."/>
            <person name="Kugler K."/>
            <person name="Rivarola-Duarte L."/>
            <person name="Spannagl M."/>
            <person name="Mayer K.F.X."/>
            <person name="Lu F.H."/>
            <person name="Bevan M.W."/>
            <person name="Leroy P."/>
            <person name="Li P."/>
            <person name="You F.M."/>
            <person name="Sun Q."/>
            <person name="Liu Z."/>
            <person name="Lyons E."/>
            <person name="Wicker T."/>
            <person name="Salzberg S.L."/>
            <person name="Devos K.M."/>
            <person name="Dvorak J."/>
        </authorList>
    </citation>
    <scope>NUCLEOTIDE SEQUENCE [LARGE SCALE GENOMIC DNA]</scope>
    <source>
        <strain evidence="2">cv. AL8/78</strain>
    </source>
</reference>
<dbReference type="AlphaFoldDB" id="A0A452Y5H2"/>
<reference evidence="2" key="4">
    <citation type="submission" date="2019-03" db="UniProtKB">
        <authorList>
            <consortium name="EnsemblPlants"/>
        </authorList>
    </citation>
    <scope>IDENTIFICATION</scope>
</reference>
<evidence type="ECO:0000313" key="2">
    <source>
        <dbReference type="EnsemblPlants" id="AET1Gv20300300.2"/>
    </source>
</evidence>